<evidence type="ECO:0000313" key="2">
    <source>
        <dbReference type="EMBL" id="KAG9397487.1"/>
    </source>
</evidence>
<reference evidence="2" key="1">
    <citation type="submission" date="2021-05" db="EMBL/GenBank/DDBJ databases">
        <title>A free-living protist that lacks canonical eukaryotic 1 DNA replication and segregation systems.</title>
        <authorList>
            <person name="Salas-Leiva D.E."/>
            <person name="Tromer E.C."/>
            <person name="Curtis B.A."/>
            <person name="Jerlstrom-Hultqvist J."/>
            <person name="Kolisko M."/>
            <person name="Yi Z."/>
            <person name="Salas-Leiva J.S."/>
            <person name="Gallot-Lavallee L."/>
            <person name="Kops G.J.P.L."/>
            <person name="Archibald J.M."/>
            <person name="Simpson A.G.B."/>
            <person name="Roger A.J."/>
        </authorList>
    </citation>
    <scope>NUCLEOTIDE SEQUENCE</scope>
    <source>
        <strain evidence="2">BICM</strain>
    </source>
</reference>
<keyword evidence="1" id="KW-0812">Transmembrane</keyword>
<keyword evidence="1" id="KW-1133">Transmembrane helix</keyword>
<gene>
    <name evidence="2" type="ORF">J8273_0617</name>
</gene>
<evidence type="ECO:0000313" key="3">
    <source>
        <dbReference type="Proteomes" id="UP000717585"/>
    </source>
</evidence>
<comment type="caution">
    <text evidence="2">The sequence shown here is derived from an EMBL/GenBank/DDBJ whole genome shotgun (WGS) entry which is preliminary data.</text>
</comment>
<keyword evidence="1" id="KW-0472">Membrane</keyword>
<name>A0A8J6BCR7_9EUKA</name>
<keyword evidence="3" id="KW-1185">Reference proteome</keyword>
<dbReference type="EMBL" id="JAHDYR010000001">
    <property type="protein sequence ID" value="KAG9397487.1"/>
    <property type="molecule type" value="Genomic_DNA"/>
</dbReference>
<protein>
    <submittedName>
        <fullName evidence="2">Uncharacterized protein</fullName>
    </submittedName>
</protein>
<dbReference type="AlphaFoldDB" id="A0A8J6BCR7"/>
<dbReference type="Proteomes" id="UP000717585">
    <property type="component" value="Unassembled WGS sequence"/>
</dbReference>
<sequence length="204" mass="21125">MYYTPAISAGTNEAGPQTCIGLSDAAFGALTAISITYDDLYLTELALSNGKICFTLPVSTNDASVDHHTVVASLDGHPFLVSKLASEVTHTNSASPTNSLPLPTVIAIALGSAGLLCLLIAIVCFVSGASTSALASLILKLTRKKSYAHAYPTPIAGQCGPDSYGMFEGQQVYPVVSAQSIASEGDSEQFCPTQAPHIRPPLPP</sequence>
<organism evidence="2 3">
    <name type="scientific">Carpediemonas membranifera</name>
    <dbReference type="NCBI Taxonomy" id="201153"/>
    <lineage>
        <taxon>Eukaryota</taxon>
        <taxon>Metamonada</taxon>
        <taxon>Carpediemonas-like organisms</taxon>
        <taxon>Carpediemonas</taxon>
    </lineage>
</organism>
<proteinExistence type="predicted"/>
<accession>A0A8J6BCR7</accession>
<feature type="transmembrane region" description="Helical" evidence="1">
    <location>
        <begin position="106"/>
        <end position="139"/>
    </location>
</feature>
<evidence type="ECO:0000256" key="1">
    <source>
        <dbReference type="SAM" id="Phobius"/>
    </source>
</evidence>